<protein>
    <submittedName>
        <fullName evidence="3">NAD/NADP octopine/nopaline dehydrogenase family protein</fullName>
    </submittedName>
</protein>
<reference evidence="4" key="1">
    <citation type="submission" date="2023-12" db="EMBL/GenBank/DDBJ databases">
        <title>Novel isolates from deep terrestrial aquifers shed light on the physiology and ecology of the class Limnochordia.</title>
        <authorList>
            <person name="Karnachuk O.V."/>
            <person name="Lukina A.P."/>
            <person name="Avakyan M.R."/>
            <person name="Kadnikov V."/>
            <person name="Begmatov S."/>
            <person name="Beletsky A.V."/>
            <person name="Mardanov A.V."/>
            <person name="Ravin N.V."/>
        </authorList>
    </citation>
    <scope>NUCLEOTIDE SEQUENCE [LARGE SCALE GENOMIC DNA]</scope>
    <source>
        <strain evidence="4">LN</strain>
    </source>
</reference>
<dbReference type="RefSeq" id="WP_324669384.1">
    <property type="nucleotide sequence ID" value="NZ_CP141614.1"/>
</dbReference>
<dbReference type="InterPro" id="IPR051729">
    <property type="entry name" value="Opine/Lysopine_DH"/>
</dbReference>
<feature type="domain" description="Ketopantoate reductase N-terminal" evidence="2">
    <location>
        <begin position="6"/>
        <end position="104"/>
    </location>
</feature>
<dbReference type="SUPFAM" id="SSF48179">
    <property type="entry name" value="6-phosphogluconate dehydrogenase C-terminal domain-like"/>
    <property type="match status" value="1"/>
</dbReference>
<dbReference type="InterPro" id="IPR013328">
    <property type="entry name" value="6PGD_dom2"/>
</dbReference>
<feature type="domain" description="Opine dehydrogenase" evidence="1">
    <location>
        <begin position="183"/>
        <end position="328"/>
    </location>
</feature>
<evidence type="ECO:0000313" key="3">
    <source>
        <dbReference type="EMBL" id="WRP14995.1"/>
    </source>
</evidence>
<dbReference type="InterPro" id="IPR013332">
    <property type="entry name" value="KPR_N"/>
</dbReference>
<evidence type="ECO:0000259" key="1">
    <source>
        <dbReference type="Pfam" id="PF02317"/>
    </source>
</evidence>
<proteinExistence type="predicted"/>
<gene>
    <name evidence="3" type="ORF">VLY81_02135</name>
</gene>
<accession>A0ABZ1BQB2</accession>
<dbReference type="InterPro" id="IPR008927">
    <property type="entry name" value="6-PGluconate_DH-like_C_sf"/>
</dbReference>
<sequence length="379" mass="40480">MDRPRIAVIGAGAGGLATAVHLSLAGLPPLLVNRSPDRILPLMERPVVAVEGVWQGEVPLAAATADLSVVASVDVVIVATPATAHRELATSLAPYLSARHLVVLHPGRTLGALEFAAVLQQAGTQVRAVAETDTLLYTARSYALGRVRVSGLKRRVRVAALPPWQTAEVLAVLRPLGPRFVPAPHVLATGIHNIGAMFHPAPMLLNAGRIQAGERFEYYREGITPAVATLVRGLDRERLAVGRAWGVRAEPVETWMRRHYGLPRELETLEALVAANSAYAGVMAPETLEHRYLLEDVPTGLVPLARLGRLAGVETPLMEAVIDMASHLVGVDFRRSGRSLERMGLGGVSARRLMEIVMTGLPAPSEMGEPADLALEALS</sequence>
<name>A0ABZ1BQB2_9FIRM</name>
<dbReference type="PANTHER" id="PTHR38015">
    <property type="entry name" value="BLR6086 PROTEIN"/>
    <property type="match status" value="1"/>
</dbReference>
<organism evidence="3 4">
    <name type="scientific">Geochorda subterranea</name>
    <dbReference type="NCBI Taxonomy" id="3109564"/>
    <lineage>
        <taxon>Bacteria</taxon>
        <taxon>Bacillati</taxon>
        <taxon>Bacillota</taxon>
        <taxon>Limnochordia</taxon>
        <taxon>Limnochordales</taxon>
        <taxon>Geochordaceae</taxon>
        <taxon>Geochorda</taxon>
    </lineage>
</organism>
<dbReference type="InterPro" id="IPR036291">
    <property type="entry name" value="NAD(P)-bd_dom_sf"/>
</dbReference>
<evidence type="ECO:0000313" key="4">
    <source>
        <dbReference type="Proteomes" id="UP001333102"/>
    </source>
</evidence>
<dbReference type="Pfam" id="PF02558">
    <property type="entry name" value="ApbA"/>
    <property type="match status" value="1"/>
</dbReference>
<dbReference type="EMBL" id="CP141614">
    <property type="protein sequence ID" value="WRP14995.1"/>
    <property type="molecule type" value="Genomic_DNA"/>
</dbReference>
<dbReference type="Pfam" id="PF02317">
    <property type="entry name" value="Octopine_DH"/>
    <property type="match status" value="1"/>
</dbReference>
<dbReference type="InterPro" id="IPR003421">
    <property type="entry name" value="Opine_DH"/>
</dbReference>
<dbReference type="Proteomes" id="UP001333102">
    <property type="component" value="Chromosome"/>
</dbReference>
<dbReference type="SUPFAM" id="SSF51735">
    <property type="entry name" value="NAD(P)-binding Rossmann-fold domains"/>
    <property type="match status" value="1"/>
</dbReference>
<keyword evidence="4" id="KW-1185">Reference proteome</keyword>
<dbReference type="Gene3D" id="3.40.50.720">
    <property type="entry name" value="NAD(P)-binding Rossmann-like Domain"/>
    <property type="match status" value="1"/>
</dbReference>
<evidence type="ECO:0000259" key="2">
    <source>
        <dbReference type="Pfam" id="PF02558"/>
    </source>
</evidence>
<dbReference type="PANTHER" id="PTHR38015:SF1">
    <property type="entry name" value="OPINE DEHYDROGENASE DOMAIN-CONTAINING PROTEIN"/>
    <property type="match status" value="1"/>
</dbReference>
<dbReference type="Gene3D" id="1.10.1040.10">
    <property type="entry name" value="N-(1-d-carboxylethyl)-l-norvaline Dehydrogenase, domain 2"/>
    <property type="match status" value="1"/>
</dbReference>